<gene>
    <name evidence="2" type="ORF">PV02_07860</name>
</gene>
<evidence type="ECO:0000259" key="1">
    <source>
        <dbReference type="Pfam" id="PF00696"/>
    </source>
</evidence>
<dbReference type="RefSeq" id="WP_256622846.1">
    <property type="nucleotide sequence ID" value="NZ_JTEO01000004.1"/>
</dbReference>
<evidence type="ECO:0000313" key="2">
    <source>
        <dbReference type="EMBL" id="MCQ6962969.1"/>
    </source>
</evidence>
<dbReference type="GO" id="GO:0016301">
    <property type="term" value="F:kinase activity"/>
    <property type="evidence" value="ECO:0007669"/>
    <property type="project" value="UniProtKB-KW"/>
</dbReference>
<keyword evidence="2" id="KW-0808">Transferase</keyword>
<accession>A0AAE3HBB4</accession>
<keyword evidence="3" id="KW-1185">Reference proteome</keyword>
<feature type="domain" description="Aspartate/glutamate/uridylate kinase" evidence="1">
    <location>
        <begin position="115"/>
        <end position="188"/>
    </location>
</feature>
<dbReference type="InterPro" id="IPR001048">
    <property type="entry name" value="Asp/Glu/Uridylate_kinase"/>
</dbReference>
<dbReference type="Gene3D" id="3.40.1160.10">
    <property type="entry name" value="Acetylglutamate kinase-like"/>
    <property type="match status" value="1"/>
</dbReference>
<evidence type="ECO:0000313" key="3">
    <source>
        <dbReference type="Proteomes" id="UP001206983"/>
    </source>
</evidence>
<dbReference type="PIRSF" id="PIRSF004857">
    <property type="entry name" value="Kin_aa_kin"/>
    <property type="match status" value="1"/>
</dbReference>
<dbReference type="Proteomes" id="UP001206983">
    <property type="component" value="Unassembled WGS sequence"/>
</dbReference>
<dbReference type="CDD" id="cd04240">
    <property type="entry name" value="AAK_UC"/>
    <property type="match status" value="1"/>
</dbReference>
<keyword evidence="2" id="KW-0418">Kinase</keyword>
<dbReference type="SUPFAM" id="SSF53633">
    <property type="entry name" value="Carbamate kinase-like"/>
    <property type="match status" value="1"/>
</dbReference>
<dbReference type="AlphaFoldDB" id="A0AAE3HBB4"/>
<dbReference type="Pfam" id="PF00696">
    <property type="entry name" value="AA_kinase"/>
    <property type="match status" value="2"/>
</dbReference>
<proteinExistence type="predicted"/>
<reference evidence="2 3" key="1">
    <citation type="journal article" date="2011" name="Appl. Environ. Microbiol.">
        <title>Methanogenic archaea isolated from Taiwan's Chelungpu fault.</title>
        <authorList>
            <person name="Wu S.Y."/>
            <person name="Lai M.C."/>
        </authorList>
    </citation>
    <scope>NUCLEOTIDE SEQUENCE [LARGE SCALE GENOMIC DNA]</scope>
    <source>
        <strain evidence="2 3">St545Mb</strain>
    </source>
</reference>
<dbReference type="EMBL" id="JTEO01000004">
    <property type="protein sequence ID" value="MCQ6962969.1"/>
    <property type="molecule type" value="Genomic_DNA"/>
</dbReference>
<comment type="caution">
    <text evidence="2">The sequence shown here is derived from an EMBL/GenBank/DDBJ whole genome shotgun (WGS) entry which is preliminary data.</text>
</comment>
<organism evidence="2 3">
    <name type="scientific">Methanolobus chelungpuianus</name>
    <dbReference type="NCBI Taxonomy" id="502115"/>
    <lineage>
        <taxon>Archaea</taxon>
        <taxon>Methanobacteriati</taxon>
        <taxon>Methanobacteriota</taxon>
        <taxon>Stenosarchaea group</taxon>
        <taxon>Methanomicrobia</taxon>
        <taxon>Methanosarcinales</taxon>
        <taxon>Methanosarcinaceae</taxon>
        <taxon>Methanolobus</taxon>
    </lineage>
</organism>
<dbReference type="InterPro" id="IPR036393">
    <property type="entry name" value="AceGlu_kinase-like_sf"/>
</dbReference>
<name>A0AAE3HBB4_9EURY</name>
<sequence length="213" mass="23453">MRIVVKLGGSLMDDSLPVIKALQARFGACNDKECTSILVIPGGGIFANAVRSASEKHRISDEAAHWMAILAMEQYGYYIHDKTGIDITGSLDGIPYGVRMLLPYRILRERDELPHSWDVTADTIAAWIARQFGAPLFVKVTDVDGIYAEDVVQQFLTADEVMKMGATCVDRALPLFLKENNMDCLIVNGLHPERVIDAVLGKDVVGTYIKGNI</sequence>
<dbReference type="InterPro" id="IPR011375">
    <property type="entry name" value="MfnE"/>
</dbReference>
<protein>
    <submittedName>
        <fullName evidence="2">Amino acid kinase</fullName>
    </submittedName>
</protein>
<feature type="domain" description="Aspartate/glutamate/uridylate kinase" evidence="1">
    <location>
        <begin position="1"/>
        <end position="73"/>
    </location>
</feature>